<gene>
    <name evidence="1" type="ORF">FH972_003584</name>
</gene>
<protein>
    <submittedName>
        <fullName evidence="1">Uncharacterized protein</fullName>
    </submittedName>
</protein>
<dbReference type="Proteomes" id="UP000327013">
    <property type="component" value="Chromosome 1"/>
</dbReference>
<name>A0A5N6QKC0_9ROSI</name>
<sequence>MSESANSPMKSDFSPDACYRREKKSFAFLLPHEMYSVDACEERNSPVAIPILLPHEKLGVDAPME</sequence>
<dbReference type="AlphaFoldDB" id="A0A5N6QKC0"/>
<organism evidence="1 2">
    <name type="scientific">Carpinus fangiana</name>
    <dbReference type="NCBI Taxonomy" id="176857"/>
    <lineage>
        <taxon>Eukaryota</taxon>
        <taxon>Viridiplantae</taxon>
        <taxon>Streptophyta</taxon>
        <taxon>Embryophyta</taxon>
        <taxon>Tracheophyta</taxon>
        <taxon>Spermatophyta</taxon>
        <taxon>Magnoliopsida</taxon>
        <taxon>eudicotyledons</taxon>
        <taxon>Gunneridae</taxon>
        <taxon>Pentapetalae</taxon>
        <taxon>rosids</taxon>
        <taxon>fabids</taxon>
        <taxon>Fagales</taxon>
        <taxon>Betulaceae</taxon>
        <taxon>Carpinus</taxon>
    </lineage>
</organism>
<evidence type="ECO:0000313" key="1">
    <source>
        <dbReference type="EMBL" id="KAE7999109.1"/>
    </source>
</evidence>
<proteinExistence type="predicted"/>
<accession>A0A5N6QKC0</accession>
<dbReference type="EMBL" id="CM017321">
    <property type="protein sequence ID" value="KAE7999109.1"/>
    <property type="molecule type" value="Genomic_DNA"/>
</dbReference>
<reference evidence="1 2" key="1">
    <citation type="submission" date="2019-06" db="EMBL/GenBank/DDBJ databases">
        <title>A chromosomal-level reference genome of Carpinus fangiana (Coryloideae, Betulaceae).</title>
        <authorList>
            <person name="Yang X."/>
            <person name="Wang Z."/>
            <person name="Zhang L."/>
            <person name="Hao G."/>
            <person name="Liu J."/>
            <person name="Yang Y."/>
        </authorList>
    </citation>
    <scope>NUCLEOTIDE SEQUENCE [LARGE SCALE GENOMIC DNA]</scope>
    <source>
        <strain evidence="1">Cfa_2016G</strain>
        <tissue evidence="1">Leaf</tissue>
    </source>
</reference>
<evidence type="ECO:0000313" key="2">
    <source>
        <dbReference type="Proteomes" id="UP000327013"/>
    </source>
</evidence>
<keyword evidence="2" id="KW-1185">Reference proteome</keyword>